<dbReference type="Gene3D" id="3.30.200.110">
    <property type="entry name" value="Inositol-pentakisphosphate 2-kinase, N-lobe"/>
    <property type="match status" value="1"/>
</dbReference>
<evidence type="ECO:0000313" key="7">
    <source>
        <dbReference type="EMBL" id="KAG0502626.1"/>
    </source>
</evidence>
<protein>
    <recommendedName>
        <fullName evidence="1 6">Inositol-pentakisphosphate 2-kinase</fullName>
        <ecNumber evidence="1 6">2.7.1.158</ecNumber>
    </recommendedName>
</protein>
<sequence>MHTYVVCLMWRNIARDRFTDHPLSTLLFWRVMELVLREEDAKDWVYKGEGAASIVLSYIGHSVFLLGKVLRIRKGSRGRSKLANGCSFLSELETLLWKSTEELVESTTREIVEQVFMMRVMGPLLDTKHVDEGILVIVSYEFLDSVAKCLHHQRPPWRIDVSDVDTFCNFAMLFSDHSVIMRSPGTLIEDVCFAVEIKPKCGFLPDSEFIANRNAVKKHVTRFRMHQTLKLHKGEISKISEYNPLDLFSGKRERIHQAIIALFDTPQNNLRIFVNGSLIYGGLGGGIDNSALCFGVGEIENISKTFGLRLTSCLELVTEAIFSSSALEKLLVAQKLDVFDIEGAIHAYYNIISQPCLACKNSTDPALHHRYLFLHDLSMEESLKIVRDYLIAATAKDCSVMICFKPTNDRSKAEFNTLFLKSSNRSFEYKVNFIDLDMKPLEKMVYYYELDQKIVNFFANHNHNVVTYCNSTDILDEGKQLQH</sequence>
<dbReference type="InterPro" id="IPR043001">
    <property type="entry name" value="IP5_2-K_N_lobe"/>
</dbReference>
<evidence type="ECO:0000313" key="8">
    <source>
        <dbReference type="Proteomes" id="UP000639772"/>
    </source>
</evidence>
<comment type="function">
    <text evidence="6">Phosphorylates Ins(1,3,4,5,6)P5 at position 2 to form Ins(1,2,3,4,5,6)P6 (InsP6 or phytate).</text>
</comment>
<dbReference type="InterPro" id="IPR009286">
    <property type="entry name" value="Ins_P5_2-kin"/>
</dbReference>
<accession>A0A835S294</accession>
<dbReference type="PANTHER" id="PTHR14456:SF2">
    <property type="entry name" value="INOSITOL-PENTAKISPHOSPHATE 2-KINASE"/>
    <property type="match status" value="1"/>
</dbReference>
<evidence type="ECO:0000256" key="2">
    <source>
        <dbReference type="ARBA" id="ARBA00022679"/>
    </source>
</evidence>
<name>A0A835S294_VANPL</name>
<keyword evidence="2 6" id="KW-0808">Transferase</keyword>
<evidence type="ECO:0000256" key="5">
    <source>
        <dbReference type="ARBA" id="ARBA00022840"/>
    </source>
</evidence>
<comment type="caution">
    <text evidence="7">The sequence shown here is derived from an EMBL/GenBank/DDBJ whole genome shotgun (WGS) entry which is preliminary data.</text>
</comment>
<dbReference type="Pfam" id="PF06090">
    <property type="entry name" value="Ins_P5_2-kin"/>
    <property type="match status" value="1"/>
</dbReference>
<organism evidence="7 8">
    <name type="scientific">Vanilla planifolia</name>
    <name type="common">Vanilla</name>
    <dbReference type="NCBI Taxonomy" id="51239"/>
    <lineage>
        <taxon>Eukaryota</taxon>
        <taxon>Viridiplantae</taxon>
        <taxon>Streptophyta</taxon>
        <taxon>Embryophyta</taxon>
        <taxon>Tracheophyta</taxon>
        <taxon>Spermatophyta</taxon>
        <taxon>Magnoliopsida</taxon>
        <taxon>Liliopsida</taxon>
        <taxon>Asparagales</taxon>
        <taxon>Orchidaceae</taxon>
        <taxon>Vanilloideae</taxon>
        <taxon>Vanilleae</taxon>
        <taxon>Vanilla</taxon>
    </lineage>
</organism>
<keyword evidence="3 6" id="KW-0547">Nucleotide-binding</keyword>
<dbReference type="EMBL" id="JADCNM010000001">
    <property type="protein sequence ID" value="KAG0502626.1"/>
    <property type="molecule type" value="Genomic_DNA"/>
</dbReference>
<dbReference type="AlphaFoldDB" id="A0A835S294"/>
<evidence type="ECO:0000256" key="3">
    <source>
        <dbReference type="ARBA" id="ARBA00022741"/>
    </source>
</evidence>
<dbReference type="EC" id="2.7.1.158" evidence="1 6"/>
<keyword evidence="4 6" id="KW-0418">Kinase</keyword>
<evidence type="ECO:0000256" key="6">
    <source>
        <dbReference type="RuleBase" id="RU364126"/>
    </source>
</evidence>
<reference evidence="7 8" key="1">
    <citation type="journal article" date="2020" name="Nat. Food">
        <title>A phased Vanilla planifolia genome enables genetic improvement of flavour and production.</title>
        <authorList>
            <person name="Hasing T."/>
            <person name="Tang H."/>
            <person name="Brym M."/>
            <person name="Khazi F."/>
            <person name="Huang T."/>
            <person name="Chambers A.H."/>
        </authorList>
    </citation>
    <scope>NUCLEOTIDE SEQUENCE [LARGE SCALE GENOMIC DNA]</scope>
    <source>
        <tissue evidence="7">Leaf</tissue>
    </source>
</reference>
<dbReference type="GO" id="GO:0032958">
    <property type="term" value="P:inositol phosphate biosynthetic process"/>
    <property type="evidence" value="ECO:0007669"/>
    <property type="project" value="TreeGrafter"/>
</dbReference>
<dbReference type="GO" id="GO:0035299">
    <property type="term" value="F:inositol-1,3,4,5,6-pentakisphosphate 2-kinase activity"/>
    <property type="evidence" value="ECO:0007669"/>
    <property type="project" value="UniProtKB-EC"/>
</dbReference>
<comment type="catalytic activity">
    <reaction evidence="6">
        <text>1D-myo-inositol 1,3,4,5,6-pentakisphosphate + ATP = 1D-myo-inositol hexakisphosphate + ADP + H(+)</text>
        <dbReference type="Rhea" id="RHEA:20313"/>
        <dbReference type="ChEBI" id="CHEBI:15378"/>
        <dbReference type="ChEBI" id="CHEBI:30616"/>
        <dbReference type="ChEBI" id="CHEBI:57733"/>
        <dbReference type="ChEBI" id="CHEBI:58130"/>
        <dbReference type="ChEBI" id="CHEBI:456216"/>
        <dbReference type="EC" id="2.7.1.158"/>
    </reaction>
</comment>
<gene>
    <name evidence="7" type="ORF">HPP92_002698</name>
</gene>
<keyword evidence="5 6" id="KW-0067">ATP-binding</keyword>
<dbReference type="GO" id="GO:0005524">
    <property type="term" value="F:ATP binding"/>
    <property type="evidence" value="ECO:0007669"/>
    <property type="project" value="UniProtKB-KW"/>
</dbReference>
<dbReference type="PANTHER" id="PTHR14456">
    <property type="entry name" value="INOSITOL POLYPHOSPHATE KINASE 1"/>
    <property type="match status" value="1"/>
</dbReference>
<evidence type="ECO:0000256" key="4">
    <source>
        <dbReference type="ARBA" id="ARBA00022777"/>
    </source>
</evidence>
<dbReference type="GO" id="GO:0005634">
    <property type="term" value="C:nucleus"/>
    <property type="evidence" value="ECO:0007669"/>
    <property type="project" value="TreeGrafter"/>
</dbReference>
<evidence type="ECO:0000256" key="1">
    <source>
        <dbReference type="ARBA" id="ARBA00012023"/>
    </source>
</evidence>
<proteinExistence type="predicted"/>
<dbReference type="OrthoDB" id="272370at2759"/>
<comment type="domain">
    <text evidence="6">The EXKPK motif is conserved in inositol-pentakisphosphate 2-kinases of both family 1 and 2.</text>
</comment>
<dbReference type="Proteomes" id="UP000639772">
    <property type="component" value="Chromosome 1"/>
</dbReference>